<evidence type="ECO:0000256" key="2">
    <source>
        <dbReference type="ARBA" id="ARBA00022777"/>
    </source>
</evidence>
<dbReference type="PROSITE" id="PS51480">
    <property type="entry name" value="DHAL"/>
    <property type="match status" value="1"/>
</dbReference>
<dbReference type="GO" id="GO:0019563">
    <property type="term" value="P:glycerol catabolic process"/>
    <property type="evidence" value="ECO:0007669"/>
    <property type="project" value="TreeGrafter"/>
</dbReference>
<proteinExistence type="predicted"/>
<keyword evidence="1" id="KW-0808">Transferase</keyword>
<dbReference type="PANTHER" id="PTHR28629">
    <property type="entry name" value="TRIOKINASE/FMN CYCLASE"/>
    <property type="match status" value="1"/>
</dbReference>
<dbReference type="GO" id="GO:0004371">
    <property type="term" value="F:glycerone kinase activity"/>
    <property type="evidence" value="ECO:0007669"/>
    <property type="project" value="InterPro"/>
</dbReference>
<reference evidence="4 5" key="1">
    <citation type="submission" date="2018-10" db="EMBL/GenBank/DDBJ databases">
        <title>Parasedimentitalea marina sp. nov., a psychrophilic bacterium isolated from deep seawater of the New Britain Trench.</title>
        <authorList>
            <person name="Cao J."/>
        </authorList>
    </citation>
    <scope>NUCLEOTIDE SEQUENCE [LARGE SCALE GENOMIC DNA]</scope>
    <source>
        <strain evidence="4 5">W43</strain>
        <plasmid evidence="4 5">pW43B</plasmid>
    </source>
</reference>
<sequence>MPRARHWRIYKRYLAMSADRFFTALHRKFTNNLAHLNALDAAVGDGDHGSTMVRGLAKAVAADEGKRAKAFMRASGGASGTLFGLILIAIETYLDSAADLTSGLATACDRICDLGEVKVGDKSMIDALAPAVTAMKSGDLAAAISAARAGRDSTQPLVARRGRAQYVEQGGKGHIDPGAVSVVIFLETLGELD</sequence>
<dbReference type="GO" id="GO:0005829">
    <property type="term" value="C:cytosol"/>
    <property type="evidence" value="ECO:0007669"/>
    <property type="project" value="TreeGrafter"/>
</dbReference>
<dbReference type="EMBL" id="CP033221">
    <property type="protein sequence ID" value="AZV80806.1"/>
    <property type="molecule type" value="Genomic_DNA"/>
</dbReference>
<dbReference type="PANTHER" id="PTHR28629:SF4">
    <property type="entry name" value="TRIOKINASE_FMN CYCLASE"/>
    <property type="match status" value="1"/>
</dbReference>
<dbReference type="AlphaFoldDB" id="A0A3T0N9V0"/>
<name>A0A3T0N9V0_9RHOB</name>
<gene>
    <name evidence="4" type="ORF">EBB79_22910</name>
</gene>
<protein>
    <submittedName>
        <fullName evidence="4">DAK2 domain-containing protein</fullName>
    </submittedName>
</protein>
<keyword evidence="4" id="KW-0614">Plasmid</keyword>
<dbReference type="Gene3D" id="1.25.40.340">
    <property type="match status" value="1"/>
</dbReference>
<dbReference type="SUPFAM" id="SSF101473">
    <property type="entry name" value="DhaL-like"/>
    <property type="match status" value="1"/>
</dbReference>
<dbReference type="InterPro" id="IPR004007">
    <property type="entry name" value="DhaL_dom"/>
</dbReference>
<dbReference type="Pfam" id="PF02734">
    <property type="entry name" value="Dak2"/>
    <property type="match status" value="1"/>
</dbReference>
<evidence type="ECO:0000259" key="3">
    <source>
        <dbReference type="PROSITE" id="PS51480"/>
    </source>
</evidence>
<evidence type="ECO:0000313" key="5">
    <source>
        <dbReference type="Proteomes" id="UP000283063"/>
    </source>
</evidence>
<dbReference type="SMART" id="SM01120">
    <property type="entry name" value="Dak2"/>
    <property type="match status" value="1"/>
</dbReference>
<evidence type="ECO:0000256" key="1">
    <source>
        <dbReference type="ARBA" id="ARBA00022679"/>
    </source>
</evidence>
<dbReference type="OrthoDB" id="9800291at2"/>
<feature type="domain" description="DhaL" evidence="3">
    <location>
        <begin position="16"/>
        <end position="191"/>
    </location>
</feature>
<dbReference type="Proteomes" id="UP000283063">
    <property type="component" value="Plasmid pW43B"/>
</dbReference>
<keyword evidence="5" id="KW-1185">Reference proteome</keyword>
<geneLocation type="plasmid" evidence="4 5">
    <name>pW43B</name>
</geneLocation>
<keyword evidence="2" id="KW-0418">Kinase</keyword>
<dbReference type="InterPro" id="IPR036117">
    <property type="entry name" value="DhaL_dom_sf"/>
</dbReference>
<organism evidence="4 5">
    <name type="scientific">Parasedimentitalea marina</name>
    <dbReference type="NCBI Taxonomy" id="2483033"/>
    <lineage>
        <taxon>Bacteria</taxon>
        <taxon>Pseudomonadati</taxon>
        <taxon>Pseudomonadota</taxon>
        <taxon>Alphaproteobacteria</taxon>
        <taxon>Rhodobacterales</taxon>
        <taxon>Paracoccaceae</taxon>
        <taxon>Parasedimentitalea</taxon>
    </lineage>
</organism>
<dbReference type="KEGG" id="sedi:EBB79_22910"/>
<dbReference type="InterPro" id="IPR050861">
    <property type="entry name" value="Dihydroxyacetone_Kinase"/>
</dbReference>
<accession>A0A3T0N9V0</accession>
<evidence type="ECO:0000313" key="4">
    <source>
        <dbReference type="EMBL" id="AZV80806.1"/>
    </source>
</evidence>